<sequence>MSAEMFWMQNMVNTSEGVFIYSPLRNTMRNHLLIHIEKIKNEKIVNDWISPCLSNADDVIKHHHNH</sequence>
<evidence type="ECO:0000313" key="1">
    <source>
        <dbReference type="EMBL" id="JAH46769.1"/>
    </source>
</evidence>
<proteinExistence type="predicted"/>
<reference evidence="1" key="1">
    <citation type="submission" date="2014-11" db="EMBL/GenBank/DDBJ databases">
        <authorList>
            <person name="Amaro Gonzalez C."/>
        </authorList>
    </citation>
    <scope>NUCLEOTIDE SEQUENCE</scope>
</reference>
<dbReference type="AlphaFoldDB" id="A0A0E9SZM1"/>
<accession>A0A0E9SZM1</accession>
<protein>
    <submittedName>
        <fullName evidence="1">Uncharacterized protein</fullName>
    </submittedName>
</protein>
<name>A0A0E9SZM1_ANGAN</name>
<dbReference type="EMBL" id="GBXM01061808">
    <property type="protein sequence ID" value="JAH46769.1"/>
    <property type="molecule type" value="Transcribed_RNA"/>
</dbReference>
<organism evidence="1">
    <name type="scientific">Anguilla anguilla</name>
    <name type="common">European freshwater eel</name>
    <name type="synonym">Muraena anguilla</name>
    <dbReference type="NCBI Taxonomy" id="7936"/>
    <lineage>
        <taxon>Eukaryota</taxon>
        <taxon>Metazoa</taxon>
        <taxon>Chordata</taxon>
        <taxon>Craniata</taxon>
        <taxon>Vertebrata</taxon>
        <taxon>Euteleostomi</taxon>
        <taxon>Actinopterygii</taxon>
        <taxon>Neopterygii</taxon>
        <taxon>Teleostei</taxon>
        <taxon>Anguilliformes</taxon>
        <taxon>Anguillidae</taxon>
        <taxon>Anguilla</taxon>
    </lineage>
</organism>
<reference evidence="1" key="2">
    <citation type="journal article" date="2015" name="Fish Shellfish Immunol.">
        <title>Early steps in the European eel (Anguilla anguilla)-Vibrio vulnificus interaction in the gills: Role of the RtxA13 toxin.</title>
        <authorList>
            <person name="Callol A."/>
            <person name="Pajuelo D."/>
            <person name="Ebbesson L."/>
            <person name="Teles M."/>
            <person name="MacKenzie S."/>
            <person name="Amaro C."/>
        </authorList>
    </citation>
    <scope>NUCLEOTIDE SEQUENCE</scope>
</reference>